<dbReference type="OrthoDB" id="3268930at2"/>
<dbReference type="InterPro" id="IPR028349">
    <property type="entry name" value="PafC-like"/>
</dbReference>
<dbReference type="KEGG" id="cdo:CDOO_07305"/>
<dbReference type="InterPro" id="IPR051534">
    <property type="entry name" value="CBASS_pafABC_assoc_protein"/>
</dbReference>
<keyword evidence="3" id="KW-1185">Reference proteome</keyword>
<sequence>MNSSDEDILYRRTNLTFALLGAPKGRSREWIRRNVDGYQKVSEKTLQRDLRILRSIGVPLVITGDEIAVASDARDLPAIDFTPAEATAVGMAGELGKAGALGAFARSGWTKIAAAGARRDLSGPQLASYTPYNDTTRLEPTVLSTILTAVARKRRISFTYRASPTDEPQQRTMDPWGLVPEAGRVYLVGYDLDREAPRSFRAVRLSDVHTTGESAEHPAEGNLQDIVRGSLSARSQLVDAVLSVTDGRGGEFGEPVDGRVTLTNVDADWLVRAAAAAAPEVIVEKPAEIRRRVIELLEKAAS</sequence>
<dbReference type="EMBL" id="CP006764">
    <property type="protein sequence ID" value="AIT61079.1"/>
    <property type="molecule type" value="Genomic_DNA"/>
</dbReference>
<reference evidence="2 3" key="1">
    <citation type="submission" date="2013-09" db="EMBL/GenBank/DDBJ databases">
        <title>Complete genome sequence of Corynebacterium doosanense CAU 212(T) (=DSM 45436(T)), isolated from activated sludge.</title>
        <authorList>
            <person name="Schaffert L."/>
            <person name="Albersmeier A."/>
            <person name="Kalinowski J."/>
            <person name="Ruckert C."/>
        </authorList>
    </citation>
    <scope>NUCLEOTIDE SEQUENCE [LARGE SCALE GENOMIC DNA]</scope>
    <source>
        <strain evidence="2 3">CAU 212</strain>
    </source>
</reference>
<dbReference type="eggNOG" id="COG2378">
    <property type="taxonomic scope" value="Bacteria"/>
</dbReference>
<dbReference type="RefSeq" id="WP_018021646.1">
    <property type="nucleotide sequence ID" value="NZ_AQUX01000003.1"/>
</dbReference>
<dbReference type="PANTHER" id="PTHR34580:SF3">
    <property type="entry name" value="PROTEIN PAFB"/>
    <property type="match status" value="1"/>
</dbReference>
<dbReference type="Pfam" id="PF13280">
    <property type="entry name" value="WYL"/>
    <property type="match status" value="1"/>
</dbReference>
<feature type="domain" description="WYL" evidence="1">
    <location>
        <begin position="142"/>
        <end position="209"/>
    </location>
</feature>
<proteinExistence type="predicted"/>
<evidence type="ECO:0000313" key="3">
    <source>
        <dbReference type="Proteomes" id="UP000029914"/>
    </source>
</evidence>
<accession>A0A097IG25</accession>
<evidence type="ECO:0000313" key="2">
    <source>
        <dbReference type="EMBL" id="AIT61079.1"/>
    </source>
</evidence>
<gene>
    <name evidence="2" type="ORF">CDOO_07305</name>
</gene>
<protein>
    <submittedName>
        <fullName evidence="2">Transcriptional regulator</fullName>
    </submittedName>
</protein>
<dbReference type="Proteomes" id="UP000029914">
    <property type="component" value="Chromosome"/>
</dbReference>
<name>A0A097IG25_9CORY</name>
<evidence type="ECO:0000259" key="1">
    <source>
        <dbReference type="Pfam" id="PF13280"/>
    </source>
</evidence>
<organism evidence="2 3">
    <name type="scientific">Corynebacterium doosanense CAU 212 = DSM 45436</name>
    <dbReference type="NCBI Taxonomy" id="558173"/>
    <lineage>
        <taxon>Bacteria</taxon>
        <taxon>Bacillati</taxon>
        <taxon>Actinomycetota</taxon>
        <taxon>Actinomycetes</taxon>
        <taxon>Mycobacteriales</taxon>
        <taxon>Corynebacteriaceae</taxon>
        <taxon>Corynebacterium</taxon>
    </lineage>
</organism>
<dbReference type="PIRSF" id="PIRSF016838">
    <property type="entry name" value="PafC"/>
    <property type="match status" value="1"/>
</dbReference>
<dbReference type="HOGENOM" id="CLU_041141_3_0_11"/>
<dbReference type="PANTHER" id="PTHR34580">
    <property type="match status" value="1"/>
</dbReference>
<dbReference type="AlphaFoldDB" id="A0A097IG25"/>
<dbReference type="InterPro" id="IPR026881">
    <property type="entry name" value="WYL_dom"/>
</dbReference>
<dbReference type="PROSITE" id="PS52050">
    <property type="entry name" value="WYL"/>
    <property type="match status" value="1"/>
</dbReference>
<dbReference type="STRING" id="558173.CDOO_07305"/>